<name>A0AAE1AL11_9GAST</name>
<gene>
    <name evidence="1" type="ORF">RRG08_004562</name>
</gene>
<sequence>MKFFKSDIEFETSQIANIVCSNVVSRLHSACCKRFEELCCYMLASLESEQTAKLHLQPFVKANQQCLDQRTLILALTSETVDKSSVNKLVSSRSTVQTRRYRAQPRL</sequence>
<dbReference type="Proteomes" id="UP001283361">
    <property type="component" value="Unassembled WGS sequence"/>
</dbReference>
<evidence type="ECO:0000313" key="2">
    <source>
        <dbReference type="Proteomes" id="UP001283361"/>
    </source>
</evidence>
<dbReference type="EMBL" id="JAWDGP010001658">
    <property type="protein sequence ID" value="KAK3789490.1"/>
    <property type="molecule type" value="Genomic_DNA"/>
</dbReference>
<keyword evidence="2" id="KW-1185">Reference proteome</keyword>
<reference evidence="1" key="1">
    <citation type="journal article" date="2023" name="G3 (Bethesda)">
        <title>A reference genome for the long-term kleptoplast-retaining sea slug Elysia crispata morphotype clarki.</title>
        <authorList>
            <person name="Eastman K.E."/>
            <person name="Pendleton A.L."/>
            <person name="Shaikh M.A."/>
            <person name="Suttiyut T."/>
            <person name="Ogas R."/>
            <person name="Tomko P."/>
            <person name="Gavelis G."/>
            <person name="Widhalm J.R."/>
            <person name="Wisecaver J.H."/>
        </authorList>
    </citation>
    <scope>NUCLEOTIDE SEQUENCE</scope>
    <source>
        <strain evidence="1">ECLA1</strain>
    </source>
</reference>
<comment type="caution">
    <text evidence="1">The sequence shown here is derived from an EMBL/GenBank/DDBJ whole genome shotgun (WGS) entry which is preliminary data.</text>
</comment>
<accession>A0AAE1AL11</accession>
<dbReference type="AlphaFoldDB" id="A0AAE1AL11"/>
<organism evidence="1 2">
    <name type="scientific">Elysia crispata</name>
    <name type="common">lettuce slug</name>
    <dbReference type="NCBI Taxonomy" id="231223"/>
    <lineage>
        <taxon>Eukaryota</taxon>
        <taxon>Metazoa</taxon>
        <taxon>Spiralia</taxon>
        <taxon>Lophotrochozoa</taxon>
        <taxon>Mollusca</taxon>
        <taxon>Gastropoda</taxon>
        <taxon>Heterobranchia</taxon>
        <taxon>Euthyneura</taxon>
        <taxon>Panpulmonata</taxon>
        <taxon>Sacoglossa</taxon>
        <taxon>Placobranchoidea</taxon>
        <taxon>Plakobranchidae</taxon>
        <taxon>Elysia</taxon>
    </lineage>
</organism>
<protein>
    <submittedName>
        <fullName evidence="1">Uncharacterized protein</fullName>
    </submittedName>
</protein>
<evidence type="ECO:0000313" key="1">
    <source>
        <dbReference type="EMBL" id="KAK3789490.1"/>
    </source>
</evidence>
<proteinExistence type="predicted"/>